<keyword evidence="4 8" id="KW-0732">Signal</keyword>
<evidence type="ECO:0000313" key="10">
    <source>
        <dbReference type="Proteomes" id="UP000018817"/>
    </source>
</evidence>
<dbReference type="InterPro" id="IPR029058">
    <property type="entry name" value="AB_hydrolase_fold"/>
</dbReference>
<reference evidence="10" key="1">
    <citation type="submission" date="2011-12" db="EMBL/GenBank/DDBJ databases">
        <authorList>
            <consortium name="The Broad Institute Genome Sequencing Platform"/>
            <person name="Russ C."/>
            <person name="Tyler B."/>
            <person name="Panabieres F."/>
            <person name="Shan W."/>
            <person name="Tripathy S."/>
            <person name="Grunwald N."/>
            <person name="Machado M."/>
            <person name="Young S.K."/>
            <person name="Zeng Q."/>
            <person name="Gargeya S."/>
            <person name="Fitzgerald M."/>
            <person name="Haas B."/>
            <person name="Abouelleil A."/>
            <person name="Alvarado L."/>
            <person name="Arachchi H.M."/>
            <person name="Berlin A."/>
            <person name="Chapman S.B."/>
            <person name="Gearin G."/>
            <person name="Goldberg J."/>
            <person name="Griggs A."/>
            <person name="Gujja S."/>
            <person name="Hansen M."/>
            <person name="Heiman D."/>
            <person name="Howarth C."/>
            <person name="Larimer J."/>
            <person name="Lui A."/>
            <person name="MacDonald P.J.P."/>
            <person name="McCowen C."/>
            <person name="Montmayeur A."/>
            <person name="Murphy C."/>
            <person name="Neiman D."/>
            <person name="Pearson M."/>
            <person name="Priest M."/>
            <person name="Roberts A."/>
            <person name="Saif S."/>
            <person name="Shea T."/>
            <person name="Sisk P."/>
            <person name="Stolte C."/>
            <person name="Sykes S."/>
            <person name="Wortman J."/>
            <person name="Nusbaum C."/>
            <person name="Birren B."/>
        </authorList>
    </citation>
    <scope>NUCLEOTIDE SEQUENCE [LARGE SCALE GENOMIC DNA]</scope>
    <source>
        <strain evidence="10">INRA-310</strain>
    </source>
</reference>
<dbReference type="SUPFAM" id="SSF53474">
    <property type="entry name" value="alpha/beta-Hydrolases"/>
    <property type="match status" value="1"/>
</dbReference>
<feature type="region of interest" description="Disordered" evidence="7">
    <location>
        <begin position="30"/>
        <end position="63"/>
    </location>
</feature>
<dbReference type="VEuPathDB" id="FungiDB:PPTG_24363"/>
<reference evidence="9 10" key="2">
    <citation type="submission" date="2013-11" db="EMBL/GenBank/DDBJ databases">
        <title>The Genome Sequence of Phytophthora parasitica INRA-310.</title>
        <authorList>
            <consortium name="The Broad Institute Genomics Platform"/>
            <person name="Russ C."/>
            <person name="Tyler B."/>
            <person name="Panabieres F."/>
            <person name="Shan W."/>
            <person name="Tripathy S."/>
            <person name="Grunwald N."/>
            <person name="Machado M."/>
            <person name="Johnson C.S."/>
            <person name="Arredondo F."/>
            <person name="Hong C."/>
            <person name="Coffey M."/>
            <person name="Young S.K."/>
            <person name="Zeng Q."/>
            <person name="Gargeya S."/>
            <person name="Fitzgerald M."/>
            <person name="Abouelleil A."/>
            <person name="Alvarado L."/>
            <person name="Chapman S.B."/>
            <person name="Gainer-Dewar J."/>
            <person name="Goldberg J."/>
            <person name="Griggs A."/>
            <person name="Gujja S."/>
            <person name="Hansen M."/>
            <person name="Howarth C."/>
            <person name="Imamovic A."/>
            <person name="Ireland A."/>
            <person name="Larimer J."/>
            <person name="McCowan C."/>
            <person name="Murphy C."/>
            <person name="Pearson M."/>
            <person name="Poon T.W."/>
            <person name="Priest M."/>
            <person name="Roberts A."/>
            <person name="Saif S."/>
            <person name="Shea T."/>
            <person name="Sykes S."/>
            <person name="Wortman J."/>
            <person name="Nusbaum C."/>
            <person name="Birren B."/>
        </authorList>
    </citation>
    <scope>NUCLEOTIDE SEQUENCE [LARGE SCALE GENOMIC DNA]</scope>
    <source>
        <strain evidence="9 10">INRA-310</strain>
    </source>
</reference>
<evidence type="ECO:0000256" key="1">
    <source>
        <dbReference type="ARBA" id="ARBA00009431"/>
    </source>
</evidence>
<dbReference type="Pfam" id="PF00450">
    <property type="entry name" value="Peptidase_S10"/>
    <property type="match status" value="1"/>
</dbReference>
<feature type="signal peptide" evidence="8">
    <location>
        <begin position="1"/>
        <end position="18"/>
    </location>
</feature>
<comment type="similarity">
    <text evidence="1">Belongs to the peptidase S10 family.</text>
</comment>
<accession>W2PGZ6</accession>
<keyword evidence="6" id="KW-0325">Glycoprotein</keyword>
<dbReference type="Proteomes" id="UP000018817">
    <property type="component" value="Unassembled WGS sequence"/>
</dbReference>
<dbReference type="InterPro" id="IPR001563">
    <property type="entry name" value="Peptidase_S10"/>
</dbReference>
<protein>
    <submittedName>
        <fullName evidence="9">Uncharacterized protein</fullName>
    </submittedName>
</protein>
<dbReference type="GeneID" id="20192962"/>
<dbReference type="EMBL" id="KI669646">
    <property type="protein sequence ID" value="ETM99905.1"/>
    <property type="molecule type" value="Genomic_DNA"/>
</dbReference>
<dbReference type="Gene3D" id="3.40.50.1820">
    <property type="entry name" value="alpha/beta hydrolase"/>
    <property type="match status" value="1"/>
</dbReference>
<evidence type="ECO:0000313" key="9">
    <source>
        <dbReference type="EMBL" id="ETM99905.1"/>
    </source>
</evidence>
<dbReference type="GO" id="GO:0006508">
    <property type="term" value="P:proteolysis"/>
    <property type="evidence" value="ECO:0007669"/>
    <property type="project" value="UniProtKB-KW"/>
</dbReference>
<dbReference type="PANTHER" id="PTHR11802:SF3">
    <property type="entry name" value="RETINOID-INDUCIBLE SERINE CARBOXYPEPTIDASE"/>
    <property type="match status" value="1"/>
</dbReference>
<name>W2PGZ6_PHYN3</name>
<evidence type="ECO:0000256" key="4">
    <source>
        <dbReference type="ARBA" id="ARBA00022729"/>
    </source>
</evidence>
<feature type="chain" id="PRO_5004822746" evidence="8">
    <location>
        <begin position="19"/>
        <end position="1074"/>
    </location>
</feature>
<dbReference type="GO" id="GO:0004185">
    <property type="term" value="F:serine-type carboxypeptidase activity"/>
    <property type="evidence" value="ECO:0007669"/>
    <property type="project" value="InterPro"/>
</dbReference>
<evidence type="ECO:0000256" key="6">
    <source>
        <dbReference type="ARBA" id="ARBA00023180"/>
    </source>
</evidence>
<keyword evidence="5" id="KW-0378">Hydrolase</keyword>
<dbReference type="PRINTS" id="PR00724">
    <property type="entry name" value="CRBOXYPTASEC"/>
</dbReference>
<evidence type="ECO:0000256" key="3">
    <source>
        <dbReference type="ARBA" id="ARBA00022670"/>
    </source>
</evidence>
<keyword evidence="3" id="KW-0645">Protease</keyword>
<keyword evidence="2" id="KW-0121">Carboxypeptidase</keyword>
<evidence type="ECO:0000256" key="5">
    <source>
        <dbReference type="ARBA" id="ARBA00022801"/>
    </source>
</evidence>
<evidence type="ECO:0000256" key="8">
    <source>
        <dbReference type="SAM" id="SignalP"/>
    </source>
</evidence>
<dbReference type="OrthoDB" id="192887at2759"/>
<dbReference type="PANTHER" id="PTHR11802">
    <property type="entry name" value="SERINE PROTEASE FAMILY S10 SERINE CARBOXYPEPTIDASE"/>
    <property type="match status" value="1"/>
</dbReference>
<dbReference type="RefSeq" id="XP_008914859.1">
    <property type="nucleotide sequence ID" value="XM_008916611.1"/>
</dbReference>
<sequence length="1074" mass="122059">MVTGHVLVAALAGSVVSAQRLHPTSQRVKELAAQEDEEPERFLTTKRESAKSKQKQKTSDDLIHNLPGLDPAANVIQHAGRIALHDSDKNKIFYWHFQAAQNPDRVPLVIWLNGGPGCSSMQGLFLGNSPFKLMNESTIGKNEHSWHEFANLLFVDQPVGTGMSYTKGNDYRPDEETVAKDFYEFLTKFLQRHPEYLSDGDDGVKISRAVYMFGESHAGRWIPEFSDHIFKQNDDPNNQIKINLDGVGIGNGWVHPRIQYEYSDYAHGLGLLTFGQVRSLKASYAECLAALDAGTYYSRSCLDNMDSITGSVKPGNGGNSLNFYDVRQYLRNVGAYPSGQENIVKYMNKMEVRKAVHGNEDKNFRFDLCSNGVFRALSKFDGVSTLDKVDSLLQRGLRMLFYNGQWDMMCNHYGTEKLLLNLNWNGSDAYQQAKKYTWRVQGRKEPAGFAQQGDRIDKNKTADFFVMKKTLKSFCKPDAGRLAWDECIQEVNHTIAEAYLLANYNALSQLKAGRPLCKIDTPFYQLCLSLATSVPRRANYEKFLVTQATKDRRKLWIDSGKVGKLKDFPATVPEFSETGYQEWLKTQKVKNADLENANDEFGKMRGDRAQAKTEHLNQGWFQAAAKQMATNAKNSVVPNFAKRLRTYVIEHYGPKRAAAHEVLNKTFATEEFNSTYVRVVEPVITELRKKIPRTKDGKINWVPHDLLPMFYKFLQFVVGYNEEKMGKPDFVEKRTLSLLSTKRGFEASYCKVDSTGLKSLLKRSPGVSRGLWVVHDGQMWTLEDSLKTSAPWIAISGQWWRRLFRVDELEKPGARSLQRENTTDGYGVNCGDRPWANGFHHGGNEDGKVVRFRTSDFYQASGYSRSNRKSNHYIDKSPRVRELLQNTPTKKISSVETFCNSIEFWFQHDHELLSFFMDPFFRKLKLRRYTLRTAQLDCACFELAGARRTKAVVGFGDCGMTGEGLIKCSVAGPVKAFACKLARYCELVVVDELRTSKKHFDCQTTDDLKNQRVMRKCRDGVVRKVPGYKVLHCLRKHGGCGMSVDRDVNAAKNILSILQNQLAGISERPLRLRR</sequence>
<evidence type="ECO:0000256" key="7">
    <source>
        <dbReference type="SAM" id="MobiDB-lite"/>
    </source>
</evidence>
<proteinExistence type="inferred from homology"/>
<dbReference type="AlphaFoldDB" id="W2PGZ6"/>
<feature type="compositionally biased region" description="Basic and acidic residues" evidence="7">
    <location>
        <begin position="40"/>
        <end position="63"/>
    </location>
</feature>
<evidence type="ECO:0000256" key="2">
    <source>
        <dbReference type="ARBA" id="ARBA00022645"/>
    </source>
</evidence>
<organism evidence="9 10">
    <name type="scientific">Phytophthora nicotianae (strain INRA-310)</name>
    <name type="common">Phytophthora parasitica</name>
    <dbReference type="NCBI Taxonomy" id="761204"/>
    <lineage>
        <taxon>Eukaryota</taxon>
        <taxon>Sar</taxon>
        <taxon>Stramenopiles</taxon>
        <taxon>Oomycota</taxon>
        <taxon>Peronosporomycetes</taxon>
        <taxon>Peronosporales</taxon>
        <taxon>Peronosporaceae</taxon>
        <taxon>Phytophthora</taxon>
    </lineage>
</organism>
<gene>
    <name evidence="9" type="ORF">PPTG_24363</name>
</gene>